<comment type="caution">
    <text evidence="6">The sequence shown here is derived from an EMBL/GenBank/DDBJ whole genome shotgun (WGS) entry which is preliminary data.</text>
</comment>
<sequence length="256" mass="27966">MKRLFFAFALSSIAIGVHAKDWSAIRFGVDPTYPPFESKDTSGKLTGFEIDIGNEICARLHAKCVWVENDFDGMIPGLKARKFDAILSGMSISPQRANQIAFTDKLWNSSLSLVARKGSNVLPTAASLKGKTVGVQQGTVGETYAKQHWAPNGVTVVPYQNQDQVYADLTVGRLDALLIGDVQAQIGFLQTPRGVGFAFVGDKIVDPASDKGAAIGMRKEDTELREKVNKAISDMRKDGTYDRIDNSYFTFDVYGS</sequence>
<evidence type="ECO:0000313" key="6">
    <source>
        <dbReference type="EMBL" id="MBB5429406.1"/>
    </source>
</evidence>
<dbReference type="InterPro" id="IPR018313">
    <property type="entry name" value="SBP_3_CS"/>
</dbReference>
<dbReference type="Proteomes" id="UP000592780">
    <property type="component" value="Unassembled WGS sequence"/>
</dbReference>
<name>A0A6I1Q1P9_PARAM</name>
<keyword evidence="3" id="KW-0732">Signal</keyword>
<proteinExistence type="inferred from homology"/>
<dbReference type="OrthoDB" id="368476at2"/>
<reference evidence="6 7" key="1">
    <citation type="submission" date="2020-08" db="EMBL/GenBank/DDBJ databases">
        <title>Genomic Encyclopedia of Type Strains, Phase IV (KMG-V): Genome sequencing to study the core and pangenomes of soil and plant-associated prokaryotes.</title>
        <authorList>
            <person name="Whitman W."/>
        </authorList>
    </citation>
    <scope>NUCLEOTIDE SEQUENCE [LARGE SCALE GENOMIC DNA]</scope>
    <source>
        <strain evidence="6 7">JPY158</strain>
    </source>
</reference>
<evidence type="ECO:0000256" key="3">
    <source>
        <dbReference type="ARBA" id="ARBA00022729"/>
    </source>
</evidence>
<dbReference type="EMBL" id="JACHDD010000025">
    <property type="protein sequence ID" value="MBB5429406.1"/>
    <property type="molecule type" value="Genomic_DNA"/>
</dbReference>
<evidence type="ECO:0000256" key="1">
    <source>
        <dbReference type="ARBA" id="ARBA00004196"/>
    </source>
</evidence>
<dbReference type="InterPro" id="IPR001638">
    <property type="entry name" value="Solute-binding_3/MltF_N"/>
</dbReference>
<dbReference type="GO" id="GO:0030313">
    <property type="term" value="C:cell envelope"/>
    <property type="evidence" value="ECO:0007669"/>
    <property type="project" value="UniProtKB-SubCell"/>
</dbReference>
<keyword evidence="7" id="KW-1185">Reference proteome</keyword>
<accession>A0A6I1Q1P9</accession>
<protein>
    <submittedName>
        <fullName evidence="6">Lysine-arginine-ornithine-binding protein</fullName>
    </submittedName>
</protein>
<evidence type="ECO:0000256" key="4">
    <source>
        <dbReference type="RuleBase" id="RU003744"/>
    </source>
</evidence>
<dbReference type="PANTHER" id="PTHR35936:SF13">
    <property type="entry name" value="HISTIDINE-BINDING PERIPLASMIC PROTEIN"/>
    <property type="match status" value="1"/>
</dbReference>
<dbReference type="PROSITE" id="PS01039">
    <property type="entry name" value="SBP_BACTERIAL_3"/>
    <property type="match status" value="1"/>
</dbReference>
<dbReference type="SUPFAM" id="SSF53850">
    <property type="entry name" value="Periplasmic binding protein-like II"/>
    <property type="match status" value="1"/>
</dbReference>
<evidence type="ECO:0000259" key="5">
    <source>
        <dbReference type="SMART" id="SM00062"/>
    </source>
</evidence>
<comment type="subcellular location">
    <subcellularLocation>
        <location evidence="1">Cell envelope</location>
    </subcellularLocation>
</comment>
<comment type="similarity">
    <text evidence="2 4">Belongs to the bacterial solute-binding protein 3 family.</text>
</comment>
<organism evidence="6 7">
    <name type="scientific">Paraburkholderia atlantica</name>
    <dbReference type="NCBI Taxonomy" id="2654982"/>
    <lineage>
        <taxon>Bacteria</taxon>
        <taxon>Pseudomonadati</taxon>
        <taxon>Pseudomonadota</taxon>
        <taxon>Betaproteobacteria</taxon>
        <taxon>Burkholderiales</taxon>
        <taxon>Burkholderiaceae</taxon>
        <taxon>Paraburkholderia</taxon>
    </lineage>
</organism>
<dbReference type="SMART" id="SM00062">
    <property type="entry name" value="PBPb"/>
    <property type="match status" value="1"/>
</dbReference>
<dbReference type="RefSeq" id="WP_018436511.1">
    <property type="nucleotide sequence ID" value="NZ_JACHDD010000025.1"/>
</dbReference>
<dbReference type="AlphaFoldDB" id="A0A6I1Q1P9"/>
<dbReference type="Pfam" id="PF00497">
    <property type="entry name" value="SBP_bac_3"/>
    <property type="match status" value="1"/>
</dbReference>
<dbReference type="CDD" id="cd13703">
    <property type="entry name" value="PBP2_HisJ_LAO"/>
    <property type="match status" value="1"/>
</dbReference>
<evidence type="ECO:0000313" key="7">
    <source>
        <dbReference type="Proteomes" id="UP000592780"/>
    </source>
</evidence>
<evidence type="ECO:0000256" key="2">
    <source>
        <dbReference type="ARBA" id="ARBA00010333"/>
    </source>
</evidence>
<gene>
    <name evidence="6" type="ORF">HDG40_007603</name>
</gene>
<dbReference type="Gene3D" id="3.40.190.10">
    <property type="entry name" value="Periplasmic binding protein-like II"/>
    <property type="match status" value="2"/>
</dbReference>
<feature type="domain" description="Solute-binding protein family 3/N-terminal" evidence="5">
    <location>
        <begin position="24"/>
        <end position="252"/>
    </location>
</feature>
<dbReference type="PANTHER" id="PTHR35936">
    <property type="entry name" value="MEMBRANE-BOUND LYTIC MUREIN TRANSGLYCOSYLASE F"/>
    <property type="match status" value="1"/>
</dbReference>